<keyword evidence="2" id="KW-0808">Transferase</keyword>
<dbReference type="RefSeq" id="WP_161407829.1">
    <property type="nucleotide sequence ID" value="NZ_WTUZ01000020.1"/>
</dbReference>
<sequence>MDDTPKELEPALGQASGPTAKHNKRASRRPLCYYGDDFTGSTDVLESLFQAGLKTVLFLEPPTPELLQEQFQDVDCFGVAGVGRSLTPEEMERELRPIFMTLKAAGAAVVHYKICSTFDSSPGTGSIGKAAEIGREVFGGRYIPLLVGVPYLGRYTLFGNHFAAGGAGGTVHRLDRHPTMSQHPVTPMAEADLRRHLAQQTAMKSSLLDIKALEGSYAEVRERLETIIRQEQPDLLLFDVLDEQRLEAAGRMIWEEADEHDGLFVIGSSGVEYALGAVWRKDAGSADTEAEAEAKAEDHIGDLQAGASQTGPLLVVSGSCSPVTEGQIGQALRAGFVGIRVPMEELLSPGTREAAKAALLREARQWLTSGRSVIVYSATGPNDESIGRMREVMSAQGIRSEDSSRLLGNALGELTKELVSQLGISRVLIAGGDTSGYVTRELGVYALECISVLDPGGPLCRAYANEPPFDGLELVLKGGQVGGVDFFERVAGYKYGADPC</sequence>
<reference evidence="10 11" key="1">
    <citation type="submission" date="2019-12" db="EMBL/GenBank/DDBJ databases">
        <title>Paenibacillus sp. nov. sp. isolated from soil.</title>
        <authorList>
            <person name="Kim J."/>
            <person name="Jeong S.E."/>
            <person name="Jung H.S."/>
            <person name="Jeon C.O."/>
        </authorList>
    </citation>
    <scope>NUCLEOTIDE SEQUENCE [LARGE SCALE GENOMIC DNA]</scope>
    <source>
        <strain evidence="10 11">5J-6</strain>
    </source>
</reference>
<evidence type="ECO:0000313" key="11">
    <source>
        <dbReference type="Proteomes" id="UP000481087"/>
    </source>
</evidence>
<dbReference type="InterPro" id="IPR037051">
    <property type="entry name" value="4-carb_acid_sugar_kinase_N_sf"/>
</dbReference>
<comment type="caution">
    <text evidence="10">The sequence shown here is derived from an EMBL/GenBank/DDBJ whole genome shotgun (WGS) entry which is preliminary data.</text>
</comment>
<proteinExistence type="inferred from homology"/>
<keyword evidence="4 10" id="KW-0418">Kinase</keyword>
<dbReference type="InterPro" id="IPR010737">
    <property type="entry name" value="4-carb_acid_sugar_kinase_N"/>
</dbReference>
<dbReference type="GO" id="GO:0005524">
    <property type="term" value="F:ATP binding"/>
    <property type="evidence" value="ECO:0007669"/>
    <property type="project" value="UniProtKB-KW"/>
</dbReference>
<gene>
    <name evidence="10" type="ORF">GQF01_16385</name>
</gene>
<dbReference type="GO" id="GO:0016301">
    <property type="term" value="F:kinase activity"/>
    <property type="evidence" value="ECO:0007669"/>
    <property type="project" value="UniProtKB-KW"/>
</dbReference>
<feature type="domain" description="Four-carbon acid sugar kinase N-terminal" evidence="8">
    <location>
        <begin position="32"/>
        <end position="275"/>
    </location>
</feature>
<feature type="region of interest" description="Disordered" evidence="7">
    <location>
        <begin position="1"/>
        <end position="24"/>
    </location>
</feature>
<keyword evidence="6" id="KW-0119">Carbohydrate metabolism</keyword>
<keyword evidence="11" id="KW-1185">Reference proteome</keyword>
<dbReference type="InterPro" id="IPR042213">
    <property type="entry name" value="NBD_C_sf"/>
</dbReference>
<evidence type="ECO:0000256" key="4">
    <source>
        <dbReference type="ARBA" id="ARBA00022777"/>
    </source>
</evidence>
<evidence type="ECO:0000259" key="8">
    <source>
        <dbReference type="Pfam" id="PF07005"/>
    </source>
</evidence>
<evidence type="ECO:0000313" key="10">
    <source>
        <dbReference type="EMBL" id="MZQ83692.1"/>
    </source>
</evidence>
<dbReference type="SUPFAM" id="SSF142764">
    <property type="entry name" value="YgbK-like"/>
    <property type="match status" value="1"/>
</dbReference>
<protein>
    <submittedName>
        <fullName evidence="10">Four-carbon acid sugar kinase family protein</fullName>
    </submittedName>
</protein>
<evidence type="ECO:0000256" key="5">
    <source>
        <dbReference type="ARBA" id="ARBA00022840"/>
    </source>
</evidence>
<dbReference type="InterPro" id="IPR031475">
    <property type="entry name" value="NBD_C"/>
</dbReference>
<dbReference type="Pfam" id="PF17042">
    <property type="entry name" value="NBD_C"/>
    <property type="match status" value="1"/>
</dbReference>
<comment type="similarity">
    <text evidence="1">Belongs to the four-carbon acid sugar kinase family.</text>
</comment>
<evidence type="ECO:0000256" key="6">
    <source>
        <dbReference type="ARBA" id="ARBA00023277"/>
    </source>
</evidence>
<keyword evidence="3" id="KW-0547">Nucleotide-binding</keyword>
<evidence type="ECO:0000256" key="7">
    <source>
        <dbReference type="SAM" id="MobiDB-lite"/>
    </source>
</evidence>
<dbReference type="Proteomes" id="UP000481087">
    <property type="component" value="Unassembled WGS sequence"/>
</dbReference>
<evidence type="ECO:0000256" key="2">
    <source>
        <dbReference type="ARBA" id="ARBA00022679"/>
    </source>
</evidence>
<organism evidence="10 11">
    <name type="scientific">Paenibacillus silvestris</name>
    <dbReference type="NCBI Taxonomy" id="2606219"/>
    <lineage>
        <taxon>Bacteria</taxon>
        <taxon>Bacillati</taxon>
        <taxon>Bacillota</taxon>
        <taxon>Bacilli</taxon>
        <taxon>Bacillales</taxon>
        <taxon>Paenibacillaceae</taxon>
        <taxon>Paenibacillus</taxon>
    </lineage>
</organism>
<name>A0A6L8V1T8_9BACL</name>
<dbReference type="AlphaFoldDB" id="A0A6L8V1T8"/>
<dbReference type="Gene3D" id="3.40.980.20">
    <property type="entry name" value="Four-carbon acid sugar kinase, nucleotide binding domain"/>
    <property type="match status" value="1"/>
</dbReference>
<evidence type="ECO:0000259" key="9">
    <source>
        <dbReference type="Pfam" id="PF17042"/>
    </source>
</evidence>
<dbReference type="Pfam" id="PF07005">
    <property type="entry name" value="SBD_N"/>
    <property type="match status" value="1"/>
</dbReference>
<feature type="domain" description="Four-carbon acid sugar kinase nucleotide binding" evidence="9">
    <location>
        <begin position="314"/>
        <end position="487"/>
    </location>
</feature>
<evidence type="ECO:0000256" key="1">
    <source>
        <dbReference type="ARBA" id="ARBA00005715"/>
    </source>
</evidence>
<keyword evidence="5" id="KW-0067">ATP-binding</keyword>
<dbReference type="Gene3D" id="3.40.50.10840">
    <property type="entry name" value="Putative sugar-binding, N-terminal domain"/>
    <property type="match status" value="1"/>
</dbReference>
<dbReference type="EMBL" id="WTUZ01000020">
    <property type="protein sequence ID" value="MZQ83692.1"/>
    <property type="molecule type" value="Genomic_DNA"/>
</dbReference>
<accession>A0A6L8V1T8</accession>
<evidence type="ECO:0000256" key="3">
    <source>
        <dbReference type="ARBA" id="ARBA00022741"/>
    </source>
</evidence>